<dbReference type="Pfam" id="PF14489">
    <property type="entry name" value="QueF"/>
    <property type="match status" value="1"/>
</dbReference>
<dbReference type="InterPro" id="IPR043133">
    <property type="entry name" value="GTP-CH-I_C/QueF"/>
</dbReference>
<comment type="subunit">
    <text evidence="5">Homodimer.</text>
</comment>
<feature type="active site" description="Proton donor" evidence="5">
    <location>
        <position position="186"/>
    </location>
</feature>
<feature type="domain" description="NADPH-dependent 7-cyano-7-deazaguanine reductase N-terminal" evidence="6">
    <location>
        <begin position="14"/>
        <end position="121"/>
    </location>
</feature>
<dbReference type="Gene3D" id="3.30.1130.10">
    <property type="match status" value="2"/>
</dbReference>
<evidence type="ECO:0000259" key="6">
    <source>
        <dbReference type="Pfam" id="PF14819"/>
    </source>
</evidence>
<sequence length="271" mass="30222">MHIIGSPLGREVAYPQRYDPALLFRIDRAANRSVLAIPDAWHGADIWNAYELSWLNARGKPVVAVGRFVVPCSSPRLVESKSFKLYLNSFSETRHDNAQAVQTLMARDLSEATGAPVDVTLTPLGEKNSLAFQPMPGICIDDLDIEIHRYDPAPELLRCLPDAAIVSETLVSNLLKSNCPVTGQPDWGSVLIRYTGPAIDRAALLGYVVSLRRHTEFHEHCVEKMYCDIWHACRPAQLMVHACYTRRGGLDINPWRGSDLEGPPAIRTIRQ</sequence>
<comment type="caution">
    <text evidence="7">The sequence shown here is derived from an EMBL/GenBank/DDBJ whole genome shotgun (WGS) entry which is preliminary data.</text>
</comment>
<accession>A0A853F467</accession>
<proteinExistence type="inferred from homology"/>
<organism evidence="7 8">
    <name type="scientific">Allopusillimonas soli</name>
    <dbReference type="NCBI Taxonomy" id="659016"/>
    <lineage>
        <taxon>Bacteria</taxon>
        <taxon>Pseudomonadati</taxon>
        <taxon>Pseudomonadota</taxon>
        <taxon>Betaproteobacteria</taxon>
        <taxon>Burkholderiales</taxon>
        <taxon>Alcaligenaceae</taxon>
        <taxon>Allopusillimonas</taxon>
    </lineage>
</organism>
<dbReference type="InterPro" id="IPR029500">
    <property type="entry name" value="QueF"/>
</dbReference>
<dbReference type="OrthoDB" id="9789995at2"/>
<dbReference type="SUPFAM" id="SSF55620">
    <property type="entry name" value="Tetrahydrobiopterin biosynthesis enzymes-like"/>
    <property type="match status" value="1"/>
</dbReference>
<feature type="binding site" evidence="5">
    <location>
        <begin position="218"/>
        <end position="219"/>
    </location>
    <ligand>
        <name>substrate</name>
    </ligand>
</feature>
<keyword evidence="8" id="KW-1185">Reference proteome</keyword>
<keyword evidence="1 5" id="KW-0963">Cytoplasm</keyword>
<gene>
    <name evidence="5 7" type="primary">queF</name>
    <name evidence="7" type="ORF">H0A68_00120</name>
</gene>
<dbReference type="PANTHER" id="PTHR34354">
    <property type="entry name" value="NADPH-DEPENDENT 7-CYANO-7-DEAZAGUANINE REDUCTASE"/>
    <property type="match status" value="1"/>
</dbReference>
<dbReference type="GO" id="GO:0033739">
    <property type="term" value="F:preQ1 synthase activity"/>
    <property type="evidence" value="ECO:0007669"/>
    <property type="project" value="UniProtKB-UniRule"/>
</dbReference>
<keyword evidence="2 5" id="KW-0671">Queuosine biosynthesis</keyword>
<dbReference type="InterPro" id="IPR050084">
    <property type="entry name" value="NADPH_dep_7-cyano-7-deazaG_red"/>
</dbReference>
<evidence type="ECO:0000256" key="4">
    <source>
        <dbReference type="ARBA" id="ARBA00023002"/>
    </source>
</evidence>
<dbReference type="EMBL" id="JACCEW010000001">
    <property type="protein sequence ID" value="NYT35265.1"/>
    <property type="molecule type" value="Genomic_DNA"/>
</dbReference>
<comment type="function">
    <text evidence="5">Catalyzes the NADPH-dependent reduction of 7-cyano-7-deazaguanine (preQ0) to 7-aminomethyl-7-deazaguanine (preQ1).</text>
</comment>
<evidence type="ECO:0000256" key="3">
    <source>
        <dbReference type="ARBA" id="ARBA00022857"/>
    </source>
</evidence>
<name>A0A853F467_9BURK</name>
<dbReference type="PIRSF" id="PIRSF004750">
    <property type="entry name" value="Nitrile_oxidored_YqcD_prd"/>
    <property type="match status" value="1"/>
</dbReference>
<dbReference type="RefSeq" id="WP_129968261.1">
    <property type="nucleotide sequence ID" value="NZ_JACCEW010000001.1"/>
</dbReference>
<comment type="subcellular location">
    <subcellularLocation>
        <location evidence="5">Cytoplasm</location>
    </subcellularLocation>
</comment>
<feature type="binding site" evidence="5">
    <location>
        <begin position="80"/>
        <end position="81"/>
    </location>
    <ligand>
        <name>NADPH</name>
        <dbReference type="ChEBI" id="CHEBI:57783"/>
    </ligand>
</feature>
<evidence type="ECO:0000256" key="5">
    <source>
        <dbReference type="HAMAP-Rule" id="MF_00817"/>
    </source>
</evidence>
<evidence type="ECO:0000313" key="7">
    <source>
        <dbReference type="EMBL" id="NYT35265.1"/>
    </source>
</evidence>
<dbReference type="GO" id="GO:0008616">
    <property type="term" value="P:tRNA queuosine(34) biosynthetic process"/>
    <property type="evidence" value="ECO:0007669"/>
    <property type="project" value="UniProtKB-UniRule"/>
</dbReference>
<dbReference type="GO" id="GO:0005737">
    <property type="term" value="C:cytoplasm"/>
    <property type="evidence" value="ECO:0007669"/>
    <property type="project" value="UniProtKB-SubCell"/>
</dbReference>
<feature type="active site" description="Thioimide intermediate" evidence="5">
    <location>
        <position position="179"/>
    </location>
</feature>
<feature type="binding site" evidence="5">
    <location>
        <begin position="78"/>
        <end position="80"/>
    </location>
    <ligand>
        <name>substrate</name>
    </ligand>
</feature>
<dbReference type="Proteomes" id="UP000580517">
    <property type="component" value="Unassembled WGS sequence"/>
</dbReference>
<dbReference type="UniPathway" id="UPA00392"/>
<dbReference type="Pfam" id="PF14819">
    <property type="entry name" value="QueF_N"/>
    <property type="match status" value="1"/>
</dbReference>
<dbReference type="EC" id="1.7.1.13" evidence="5"/>
<feature type="binding site" evidence="5">
    <location>
        <begin position="247"/>
        <end position="248"/>
    </location>
    <ligand>
        <name>NADPH</name>
        <dbReference type="ChEBI" id="CHEBI:57783"/>
    </ligand>
</feature>
<reference evidence="7 8" key="1">
    <citation type="submission" date="2020-07" db="EMBL/GenBank/DDBJ databases">
        <title>Taxonomic revisions and descriptions of new bacterial species based on genomic comparisons in the high-G+C-content subgroup of the family Alcaligenaceae.</title>
        <authorList>
            <person name="Szabo A."/>
            <person name="Felfoldi T."/>
        </authorList>
    </citation>
    <scope>NUCLEOTIDE SEQUENCE [LARGE SCALE GENOMIC DNA]</scope>
    <source>
        <strain evidence="7 8">DSM 25264</strain>
    </source>
</reference>
<evidence type="ECO:0000256" key="2">
    <source>
        <dbReference type="ARBA" id="ARBA00022785"/>
    </source>
</evidence>
<dbReference type="AlphaFoldDB" id="A0A853F467"/>
<evidence type="ECO:0000313" key="8">
    <source>
        <dbReference type="Proteomes" id="UP000580517"/>
    </source>
</evidence>
<evidence type="ECO:0000256" key="1">
    <source>
        <dbReference type="ARBA" id="ARBA00022490"/>
    </source>
</evidence>
<dbReference type="HAMAP" id="MF_00817">
    <property type="entry name" value="QueF_type2"/>
    <property type="match status" value="1"/>
</dbReference>
<dbReference type="PANTHER" id="PTHR34354:SF1">
    <property type="entry name" value="NADPH-DEPENDENT 7-CYANO-7-DEAZAGUANINE REDUCTASE"/>
    <property type="match status" value="1"/>
</dbReference>
<dbReference type="InterPro" id="IPR016428">
    <property type="entry name" value="QueF_type2"/>
</dbReference>
<keyword evidence="4 5" id="KW-0560">Oxidoreductase</keyword>
<dbReference type="NCBIfam" id="TIGR03138">
    <property type="entry name" value="QueF"/>
    <property type="match status" value="1"/>
</dbReference>
<comment type="pathway">
    <text evidence="5">tRNA modification; tRNA-queuosine biosynthesis.</text>
</comment>
<dbReference type="InterPro" id="IPR029139">
    <property type="entry name" value="QueF_N"/>
</dbReference>
<protein>
    <recommendedName>
        <fullName evidence="5">NADPH-dependent 7-cyano-7-deazaguanine reductase</fullName>
        <ecNumber evidence="5">1.7.1.13</ecNumber>
    </recommendedName>
    <alternativeName>
        <fullName evidence="5">7-cyano-7-carbaguanine reductase</fullName>
    </alternativeName>
    <alternativeName>
        <fullName evidence="5">NADPH-dependent nitrile oxidoreductase</fullName>
    </alternativeName>
    <alternativeName>
        <fullName evidence="5">PreQ(0) reductase</fullName>
    </alternativeName>
</protein>
<comment type="similarity">
    <text evidence="5">Belongs to the GTP cyclohydrolase I family. QueF type 2 subfamily.</text>
</comment>
<keyword evidence="3 5" id="KW-0521">NADP</keyword>
<comment type="catalytic activity">
    <reaction evidence="5">
        <text>7-aminomethyl-7-carbaguanine + 2 NADP(+) = 7-cyano-7-carbaguanine + 2 NADPH + 3 H(+)</text>
        <dbReference type="Rhea" id="RHEA:13409"/>
        <dbReference type="ChEBI" id="CHEBI:15378"/>
        <dbReference type="ChEBI" id="CHEBI:45075"/>
        <dbReference type="ChEBI" id="CHEBI:57783"/>
        <dbReference type="ChEBI" id="CHEBI:58349"/>
        <dbReference type="ChEBI" id="CHEBI:58703"/>
        <dbReference type="EC" id="1.7.1.13"/>
    </reaction>
</comment>